<dbReference type="AlphaFoldDB" id="A0A1I4UFE3"/>
<name>A0A1I4UFE3_9BURK</name>
<dbReference type="EMBL" id="FOTW01000041">
    <property type="protein sequence ID" value="SFM87520.1"/>
    <property type="molecule type" value="Genomic_DNA"/>
</dbReference>
<protein>
    <recommendedName>
        <fullName evidence="4">Peptidase propeptide and YPEB domain-containing protein</fullName>
    </recommendedName>
</protein>
<dbReference type="RefSeq" id="WP_093391051.1">
    <property type="nucleotide sequence ID" value="NZ_FOTW01000041.1"/>
</dbReference>
<feature type="chain" id="PRO_5011607173" description="Peptidase propeptide and YPEB domain-containing protein" evidence="1">
    <location>
        <begin position="25"/>
        <end position="170"/>
    </location>
</feature>
<organism evidence="2 3">
    <name type="scientific">Rugamonas rubra</name>
    <dbReference type="NCBI Taxonomy" id="758825"/>
    <lineage>
        <taxon>Bacteria</taxon>
        <taxon>Pseudomonadati</taxon>
        <taxon>Pseudomonadota</taxon>
        <taxon>Betaproteobacteria</taxon>
        <taxon>Burkholderiales</taxon>
        <taxon>Oxalobacteraceae</taxon>
        <taxon>Telluria group</taxon>
        <taxon>Rugamonas</taxon>
    </lineage>
</organism>
<keyword evidence="3" id="KW-1185">Reference proteome</keyword>
<sequence>MQRKYFVAAFLSAIALGQSLPASAEEPSNQRDLLKALSGAKVTLQQGMEASAKSGKPISAKFELDNGALQLSVYTAKSGKFNEVVVDHGSGKVAKVEQIKEGGDLSHARAQAGALANTKQSLRAAADKAEHDNPGYRTVSLTPASESKHTVVQVVLAKGEETKTVSEALE</sequence>
<evidence type="ECO:0008006" key="4">
    <source>
        <dbReference type="Google" id="ProtNLM"/>
    </source>
</evidence>
<gene>
    <name evidence="2" type="ORF">SAMN02982985_05629</name>
</gene>
<proteinExistence type="predicted"/>
<dbReference type="Proteomes" id="UP000199470">
    <property type="component" value="Unassembled WGS sequence"/>
</dbReference>
<feature type="signal peptide" evidence="1">
    <location>
        <begin position="1"/>
        <end position="24"/>
    </location>
</feature>
<evidence type="ECO:0000313" key="2">
    <source>
        <dbReference type="EMBL" id="SFM87520.1"/>
    </source>
</evidence>
<keyword evidence="1" id="KW-0732">Signal</keyword>
<dbReference type="OrthoDB" id="8233360at2"/>
<reference evidence="2 3" key="1">
    <citation type="submission" date="2016-10" db="EMBL/GenBank/DDBJ databases">
        <authorList>
            <person name="de Groot N.N."/>
        </authorList>
    </citation>
    <scope>NUCLEOTIDE SEQUENCE [LARGE SCALE GENOMIC DNA]</scope>
    <source>
        <strain evidence="2 3">ATCC 43154</strain>
    </source>
</reference>
<accession>A0A1I4UFE3</accession>
<dbReference type="STRING" id="758825.SAMN02982985_05629"/>
<evidence type="ECO:0000313" key="3">
    <source>
        <dbReference type="Proteomes" id="UP000199470"/>
    </source>
</evidence>
<evidence type="ECO:0000256" key="1">
    <source>
        <dbReference type="SAM" id="SignalP"/>
    </source>
</evidence>